<evidence type="ECO:0000259" key="3">
    <source>
        <dbReference type="SMART" id="SM00829"/>
    </source>
</evidence>
<dbReference type="SMART" id="SM00829">
    <property type="entry name" value="PKS_ER"/>
    <property type="match status" value="1"/>
</dbReference>
<evidence type="ECO:0000256" key="2">
    <source>
        <dbReference type="ARBA" id="ARBA00023002"/>
    </source>
</evidence>
<dbReference type="AlphaFoldDB" id="A0A378YXD8"/>
<dbReference type="GO" id="GO:0005829">
    <property type="term" value="C:cytosol"/>
    <property type="evidence" value="ECO:0007669"/>
    <property type="project" value="TreeGrafter"/>
</dbReference>
<dbReference type="EMBL" id="UGRY01000002">
    <property type="protein sequence ID" value="SUA81091.1"/>
    <property type="molecule type" value="Genomic_DNA"/>
</dbReference>
<dbReference type="GO" id="GO:0035925">
    <property type="term" value="F:mRNA 3'-UTR AU-rich region binding"/>
    <property type="evidence" value="ECO:0007669"/>
    <property type="project" value="TreeGrafter"/>
</dbReference>
<dbReference type="STRING" id="1406858.GCA_000710895_06674"/>
<dbReference type="Pfam" id="PF00107">
    <property type="entry name" value="ADH_zinc_N"/>
    <property type="match status" value="1"/>
</dbReference>
<dbReference type="InterPro" id="IPR011032">
    <property type="entry name" value="GroES-like_sf"/>
</dbReference>
<name>A0A378YXD8_9NOCA</name>
<protein>
    <submittedName>
        <fullName evidence="4">Quinone oxidoreductase 1</fullName>
        <ecNumber evidence="4">1.6.5.5</ecNumber>
    </submittedName>
</protein>
<organism evidence="4 5">
    <name type="scientific">Nocardia otitidiscaviarum</name>
    <dbReference type="NCBI Taxonomy" id="1823"/>
    <lineage>
        <taxon>Bacteria</taxon>
        <taxon>Bacillati</taxon>
        <taxon>Actinomycetota</taxon>
        <taxon>Actinomycetes</taxon>
        <taxon>Mycobacteriales</taxon>
        <taxon>Nocardiaceae</taxon>
        <taxon>Nocardia</taxon>
    </lineage>
</organism>
<dbReference type="Proteomes" id="UP000255467">
    <property type="component" value="Unassembled WGS sequence"/>
</dbReference>
<dbReference type="FunFam" id="3.40.50.720:FF:000053">
    <property type="entry name" value="Quinone oxidoreductase 1"/>
    <property type="match status" value="1"/>
</dbReference>
<dbReference type="SUPFAM" id="SSF50129">
    <property type="entry name" value="GroES-like"/>
    <property type="match status" value="1"/>
</dbReference>
<dbReference type="InterPro" id="IPR013154">
    <property type="entry name" value="ADH-like_N"/>
</dbReference>
<feature type="domain" description="Enoyl reductase (ER)" evidence="3">
    <location>
        <begin position="10"/>
        <end position="319"/>
    </location>
</feature>
<dbReference type="PANTHER" id="PTHR48106">
    <property type="entry name" value="QUINONE OXIDOREDUCTASE PIG3-RELATED"/>
    <property type="match status" value="1"/>
</dbReference>
<dbReference type="Pfam" id="PF08240">
    <property type="entry name" value="ADH_N"/>
    <property type="match status" value="1"/>
</dbReference>
<dbReference type="InterPro" id="IPR036291">
    <property type="entry name" value="NAD(P)-bd_dom_sf"/>
</dbReference>
<dbReference type="Gene3D" id="3.90.180.10">
    <property type="entry name" value="Medium-chain alcohol dehydrogenases, catalytic domain"/>
    <property type="match status" value="1"/>
</dbReference>
<keyword evidence="1" id="KW-0521">NADP</keyword>
<evidence type="ECO:0000313" key="4">
    <source>
        <dbReference type="EMBL" id="SUA81091.1"/>
    </source>
</evidence>
<evidence type="ECO:0000313" key="5">
    <source>
        <dbReference type="Proteomes" id="UP000255467"/>
    </source>
</evidence>
<dbReference type="InterPro" id="IPR020843">
    <property type="entry name" value="ER"/>
</dbReference>
<dbReference type="InterPro" id="IPR013149">
    <property type="entry name" value="ADH-like_C"/>
</dbReference>
<dbReference type="CDD" id="cd05286">
    <property type="entry name" value="QOR2"/>
    <property type="match status" value="1"/>
</dbReference>
<keyword evidence="5" id="KW-1185">Reference proteome</keyword>
<reference evidence="4 5" key="1">
    <citation type="submission" date="2018-06" db="EMBL/GenBank/DDBJ databases">
        <authorList>
            <consortium name="Pathogen Informatics"/>
            <person name="Doyle S."/>
        </authorList>
    </citation>
    <scope>NUCLEOTIDE SEQUENCE [LARGE SCALE GENOMIC DNA]</scope>
    <source>
        <strain evidence="4 5">NCTC1934</strain>
    </source>
</reference>
<keyword evidence="2 4" id="KW-0560">Oxidoreductase</keyword>
<sequence>MRAIQVSEHGGPEVLRYTEVPDPVIGPKQLLVDTEAIGINFIDTYIRTGRYPQNVPYVPGAEGTGVVAAVGAEVTEFQAGDRVAWAAAPGSYAERVAVDEAVAIPVPEGIDAPVAASALLQGMTAHYLVESIYKPEPGEAVLVHAGAGGVGLIITQLLAKRGVRVLTTVSSDEKEKLSREAGAAEVLRYDDELASRVRELTGGVGVAAVYDGVGASTFEASLASLRVRGMLALFGAASGPVPPFDLQRLNALGSLFVTRPTLAHYTRDRAELLWRARDVMNAIADGTLRIRVGATYPLAEAERAHRDLEGRKTTGSIVLLPR</sequence>
<dbReference type="SUPFAM" id="SSF51735">
    <property type="entry name" value="NAD(P)-binding Rossmann-fold domains"/>
    <property type="match status" value="1"/>
</dbReference>
<gene>
    <name evidence="4" type="primary">qorA_5</name>
    <name evidence="4" type="ORF">NCTC1934_04602</name>
</gene>
<dbReference type="GO" id="GO:0070402">
    <property type="term" value="F:NADPH binding"/>
    <property type="evidence" value="ECO:0007669"/>
    <property type="project" value="TreeGrafter"/>
</dbReference>
<dbReference type="OrthoDB" id="9805883at2"/>
<accession>A0A378YXD8</accession>
<dbReference type="RefSeq" id="WP_039815108.1">
    <property type="nucleotide sequence ID" value="NZ_UGRY01000002.1"/>
</dbReference>
<dbReference type="Gene3D" id="3.40.50.720">
    <property type="entry name" value="NAD(P)-binding Rossmann-like Domain"/>
    <property type="match status" value="1"/>
</dbReference>
<dbReference type="EC" id="1.6.5.5" evidence="4"/>
<evidence type="ECO:0000256" key="1">
    <source>
        <dbReference type="ARBA" id="ARBA00022857"/>
    </source>
</evidence>
<proteinExistence type="predicted"/>
<dbReference type="InterPro" id="IPR047618">
    <property type="entry name" value="QOR-like"/>
</dbReference>
<dbReference type="GO" id="GO:0003960">
    <property type="term" value="F:quinone reductase (NADPH) activity"/>
    <property type="evidence" value="ECO:0007669"/>
    <property type="project" value="UniProtKB-EC"/>
</dbReference>
<dbReference type="PANTHER" id="PTHR48106:SF13">
    <property type="entry name" value="QUINONE OXIDOREDUCTASE-RELATED"/>
    <property type="match status" value="1"/>
</dbReference>